<dbReference type="GO" id="GO:0043190">
    <property type="term" value="C:ATP-binding cassette (ABC) transporter complex"/>
    <property type="evidence" value="ECO:0007669"/>
    <property type="project" value="TreeGrafter"/>
</dbReference>
<dbReference type="HOGENOM" id="CLU_1842640_0_0_11"/>
<sequence length="139" mass="14831">MSLRLPLGDVASRAVDVVTVALGGLFDAVRAVFAGLYAGVDWPLQTPPLWGVILLFAILGVWLRGWVFGAGTVAGLLLIASVDQWANAMDTLALVLVSAALLSSLENALFNSGADARGYDRIVEKWMSEHADYVRSLTD</sequence>
<dbReference type="GO" id="GO:0005275">
    <property type="term" value="F:amine transmembrane transporter activity"/>
    <property type="evidence" value="ECO:0007669"/>
    <property type="project" value="TreeGrafter"/>
</dbReference>
<dbReference type="KEGG" id="lxy:O159_18070"/>
<dbReference type="Proteomes" id="UP000016743">
    <property type="component" value="Chromosome"/>
</dbReference>
<dbReference type="AlphaFoldDB" id="U3P7N5"/>
<dbReference type="GO" id="GO:0015871">
    <property type="term" value="P:choline transport"/>
    <property type="evidence" value="ECO:0007669"/>
    <property type="project" value="TreeGrafter"/>
</dbReference>
<keyword evidence="3" id="KW-1003">Cell membrane</keyword>
<reference evidence="6 7" key="1">
    <citation type="journal article" date="2013" name="Genome Announc.">
        <title>Complete Genome Sequence of Leifsonia xyli subsp. cynodontis Strain DSM46306, a Gram-Positive Bacterial Pathogen of Grasses.</title>
        <authorList>
            <person name="Monteiro-Vitorello C.B."/>
            <person name="Zerillo M.M."/>
            <person name="Van Sluys M.A."/>
            <person name="Camargo L.E."/>
            <person name="Kitajima J.P."/>
        </authorList>
    </citation>
    <scope>NUCLEOTIDE SEQUENCE [LARGE SCALE GENOMIC DNA]</scope>
    <source>
        <strain evidence="6 7">DSM 46306</strain>
    </source>
</reference>
<dbReference type="PATRIC" id="fig|1389489.3.peg.1740"/>
<keyword evidence="5" id="KW-0812">Transmembrane</keyword>
<keyword evidence="7" id="KW-1185">Reference proteome</keyword>
<feature type="transmembrane region" description="Helical" evidence="5">
    <location>
        <begin position="20"/>
        <end position="40"/>
    </location>
</feature>
<name>U3P7N5_LEIXC</name>
<evidence type="ECO:0000313" key="7">
    <source>
        <dbReference type="Proteomes" id="UP000016743"/>
    </source>
</evidence>
<evidence type="ECO:0000256" key="4">
    <source>
        <dbReference type="ARBA" id="ARBA00023136"/>
    </source>
</evidence>
<keyword evidence="5" id="KW-1133">Transmembrane helix</keyword>
<evidence type="ECO:0000313" key="6">
    <source>
        <dbReference type="EMBL" id="AGW41841.1"/>
    </source>
</evidence>
<dbReference type="GO" id="GO:0015226">
    <property type="term" value="F:carnitine transmembrane transporter activity"/>
    <property type="evidence" value="ECO:0007669"/>
    <property type="project" value="TreeGrafter"/>
</dbReference>
<dbReference type="STRING" id="1389489.O159_18070"/>
<feature type="transmembrane region" description="Helical" evidence="5">
    <location>
        <begin position="92"/>
        <end position="110"/>
    </location>
</feature>
<gene>
    <name evidence="6" type="ORF">O159_18070</name>
</gene>
<dbReference type="GO" id="GO:0031460">
    <property type="term" value="P:glycine betaine transport"/>
    <property type="evidence" value="ECO:0007669"/>
    <property type="project" value="TreeGrafter"/>
</dbReference>
<organism evidence="6 7">
    <name type="scientific">Leifsonia xyli subsp. cynodontis DSM 46306</name>
    <dbReference type="NCBI Taxonomy" id="1389489"/>
    <lineage>
        <taxon>Bacteria</taxon>
        <taxon>Bacillati</taxon>
        <taxon>Actinomycetota</taxon>
        <taxon>Actinomycetes</taxon>
        <taxon>Micrococcales</taxon>
        <taxon>Microbacteriaceae</taxon>
        <taxon>Leifsonia</taxon>
    </lineage>
</organism>
<evidence type="ECO:0000256" key="5">
    <source>
        <dbReference type="SAM" id="Phobius"/>
    </source>
</evidence>
<evidence type="ECO:0000256" key="2">
    <source>
        <dbReference type="ARBA" id="ARBA00022448"/>
    </source>
</evidence>
<dbReference type="EMBL" id="CP006734">
    <property type="protein sequence ID" value="AGW41841.1"/>
    <property type="molecule type" value="Genomic_DNA"/>
</dbReference>
<evidence type="ECO:0000256" key="1">
    <source>
        <dbReference type="ARBA" id="ARBA00004236"/>
    </source>
</evidence>
<evidence type="ECO:0000256" key="3">
    <source>
        <dbReference type="ARBA" id="ARBA00022475"/>
    </source>
</evidence>
<keyword evidence="4 5" id="KW-0472">Membrane</keyword>
<dbReference type="PANTHER" id="PTHR47737:SF1">
    <property type="entry name" value="GLYCINE BETAINE_PROLINE BETAINE TRANSPORT SYSTEM PERMEASE PROTEIN PROW"/>
    <property type="match status" value="1"/>
</dbReference>
<accession>U3P7N5</accession>
<dbReference type="eggNOG" id="COG4176">
    <property type="taxonomic scope" value="Bacteria"/>
</dbReference>
<protein>
    <submittedName>
        <fullName evidence="6">Uncharacterized protein</fullName>
    </submittedName>
</protein>
<dbReference type="RefSeq" id="WP_021755325.1">
    <property type="nucleotide sequence ID" value="NC_022438.1"/>
</dbReference>
<dbReference type="PANTHER" id="PTHR47737">
    <property type="entry name" value="GLYCINE BETAINE/PROLINE BETAINE TRANSPORT SYSTEM PERMEASE PROTEIN PROW"/>
    <property type="match status" value="1"/>
</dbReference>
<feature type="transmembrane region" description="Helical" evidence="5">
    <location>
        <begin position="52"/>
        <end position="80"/>
    </location>
</feature>
<comment type="subcellular location">
    <subcellularLocation>
        <location evidence="1">Cell membrane</location>
    </subcellularLocation>
</comment>
<proteinExistence type="predicted"/>
<keyword evidence="2" id="KW-0813">Transport</keyword>